<sequence>MAKDYSQLAKDIVDHVGGRENIKELKHCITRLRFSLKDEGKVDTDYLKARDGIVTVVQAGGQYQVVIGNHVPDVYVAVQTAAGIVGNGSLDIDEGDKFKGNLFERFVDLISGIFQPFLGALAAAGILKGLVAILGANGITAANSALYAILNAAGDGFFQYLPFIIALTSARKFKVNEFTALAIGAALVYPSLPGVVEGLTEAGLNRILGIPFSLPAGGYYSTVLPTILAVWVASYIERGARKVIPDVVKLFLVPFVTLLLAVPMTFLVVGPVGNLLSDALSWFFQLIMEISPVLYGVVLGGLWQVMVMFGMHWAIVPLAIVETVSQGFSTILVPALFPSFTQVGVLLAIMLKSKEAKVKSLSLPALISAIFGITEPAIYGITLPMRTPFIVSCMVSALIGGYVMFAGIVAYSVGGLGIFLYPSLIDTSNGSMSGVISSIIASVAALVISFGVQMALPVANLYGDGAEALDEKEDEPMSLLKEIQQEIVASPLEGTILSLADVPDPVFASGAMGKGLAIEPSQGILYAPAKGEITLLFPSKHALGMRTENGAEILFHIGMDTVSLQGAGFDSFVEVGDRIEAGQKLLAFDIEKIQAAGLPITTPIIITNTSLYKDILVSQERTVQVGDYLLTTVS</sequence>
<evidence type="ECO:0000256" key="1">
    <source>
        <dbReference type="ARBA" id="ARBA00004651"/>
    </source>
</evidence>
<comment type="function">
    <text evidence="12">The phosphoenolpyruvate-dependent sugar phosphotransferase system (sugar PTS), a major carbohydrate active transport system, catalyzes the phosphorylation of incoming sugar substrates concomitantly with their translocation across the cell membrane. This system is involved in sucrose transport.</text>
</comment>
<dbReference type="Pfam" id="PF00358">
    <property type="entry name" value="PTS_EIIA_1"/>
    <property type="match status" value="1"/>
</dbReference>
<keyword evidence="7 17" id="KW-0812">Transmembrane</keyword>
<feature type="domain" description="PTS EIIA type-1" evidence="18">
    <location>
        <begin position="504"/>
        <end position="608"/>
    </location>
</feature>
<evidence type="ECO:0000256" key="14">
    <source>
        <dbReference type="ARBA" id="ARBA00074554"/>
    </source>
</evidence>
<dbReference type="InterPro" id="IPR001996">
    <property type="entry name" value="PTS_IIB_1"/>
</dbReference>
<dbReference type="InterPro" id="IPR003352">
    <property type="entry name" value="PTS_EIIC"/>
</dbReference>
<evidence type="ECO:0000256" key="16">
    <source>
        <dbReference type="PROSITE-ProRule" id="PRU00421"/>
    </source>
</evidence>
<dbReference type="InterPro" id="IPR013013">
    <property type="entry name" value="PTS_EIIC_1"/>
</dbReference>
<dbReference type="EC" id="2.7.1.211" evidence="11"/>
<keyword evidence="4 21" id="KW-0762">Sugar transport</keyword>
<evidence type="ECO:0000256" key="10">
    <source>
        <dbReference type="ARBA" id="ARBA00023136"/>
    </source>
</evidence>
<evidence type="ECO:0000256" key="5">
    <source>
        <dbReference type="ARBA" id="ARBA00022679"/>
    </source>
</evidence>
<dbReference type="Pfam" id="PF02378">
    <property type="entry name" value="PTS_EIIC"/>
    <property type="match status" value="1"/>
</dbReference>
<dbReference type="InterPro" id="IPR011297">
    <property type="entry name" value="PTS_IIABC_b_glu"/>
</dbReference>
<dbReference type="InterPro" id="IPR050558">
    <property type="entry name" value="PTS_Sugar-Specific_Components"/>
</dbReference>
<gene>
    <name evidence="21" type="ORF">HZY93_04415</name>
</gene>
<evidence type="ECO:0000256" key="3">
    <source>
        <dbReference type="ARBA" id="ARBA00022475"/>
    </source>
</evidence>
<evidence type="ECO:0000256" key="12">
    <source>
        <dbReference type="ARBA" id="ARBA00045139"/>
    </source>
</evidence>
<keyword evidence="3" id="KW-1003">Cell membrane</keyword>
<keyword evidence="10 17" id="KW-0472">Membrane</keyword>
<keyword evidence="2" id="KW-0813">Transport</keyword>
<feature type="transmembrane region" description="Helical" evidence="17">
    <location>
        <begin position="248"/>
        <end position="273"/>
    </location>
</feature>
<evidence type="ECO:0000259" key="18">
    <source>
        <dbReference type="PROSITE" id="PS51093"/>
    </source>
</evidence>
<evidence type="ECO:0000256" key="15">
    <source>
        <dbReference type="ARBA" id="ARBA00081008"/>
    </source>
</evidence>
<feature type="domain" description="PTS EIIC type-1" evidence="20">
    <location>
        <begin position="108"/>
        <end position="468"/>
    </location>
</feature>
<evidence type="ECO:0000313" key="22">
    <source>
        <dbReference type="Proteomes" id="UP000563349"/>
    </source>
</evidence>
<evidence type="ECO:0000256" key="2">
    <source>
        <dbReference type="ARBA" id="ARBA00022448"/>
    </source>
</evidence>
<dbReference type="RefSeq" id="WP_179923831.1">
    <property type="nucleotide sequence ID" value="NZ_CP128228.1"/>
</dbReference>
<dbReference type="InterPro" id="IPR018113">
    <property type="entry name" value="PTrfase_EIIB_Cys"/>
</dbReference>
<evidence type="ECO:0000259" key="20">
    <source>
        <dbReference type="PROSITE" id="PS51103"/>
    </source>
</evidence>
<reference evidence="21 22" key="1">
    <citation type="submission" date="2020-07" db="EMBL/GenBank/DDBJ databases">
        <title>MOT database genomes.</title>
        <authorList>
            <person name="Joseph S."/>
            <person name="Aduse-Opoku J."/>
            <person name="Hashim A."/>
            <person name="Wade W."/>
            <person name="Curtis M."/>
        </authorList>
    </citation>
    <scope>NUCLEOTIDE SEQUENCE [LARGE SCALE GENOMIC DNA]</scope>
    <source>
        <strain evidence="21 22">CCW311</strain>
    </source>
</reference>
<dbReference type="PANTHER" id="PTHR30175:SF1">
    <property type="entry name" value="PTS SYSTEM ARBUTIN-, CELLOBIOSE-, AND SALICIN-SPECIFIC EIIBC COMPONENT-RELATED"/>
    <property type="match status" value="1"/>
</dbReference>
<protein>
    <recommendedName>
        <fullName evidence="14">PTS system sucrose-specific EIIBCA component</fullName>
        <ecNumber evidence="11">2.7.1.211</ecNumber>
    </recommendedName>
    <alternativeName>
        <fullName evidence="15">EIIBCA-Scr</fullName>
    </alternativeName>
</protein>
<dbReference type="PROSITE" id="PS00371">
    <property type="entry name" value="PTS_EIIA_TYPE_1_HIS"/>
    <property type="match status" value="1"/>
</dbReference>
<keyword evidence="22" id="KW-1185">Reference proteome</keyword>
<dbReference type="GO" id="GO:0008982">
    <property type="term" value="F:protein-N(PI)-phosphohistidine-sugar phosphotransferase activity"/>
    <property type="evidence" value="ECO:0007669"/>
    <property type="project" value="InterPro"/>
</dbReference>
<dbReference type="NCBIfam" id="TIGR00830">
    <property type="entry name" value="PTBA"/>
    <property type="match status" value="1"/>
</dbReference>
<keyword evidence="6" id="KW-0598">Phosphotransferase system</keyword>
<dbReference type="Gene3D" id="2.70.70.10">
    <property type="entry name" value="Glucose Permease (Domain IIA)"/>
    <property type="match status" value="1"/>
</dbReference>
<dbReference type="AlphaFoldDB" id="A0A7Z0LD61"/>
<keyword evidence="5" id="KW-0808">Transferase</keyword>
<name>A0A7Z0LD61_9STRE</name>
<feature type="transmembrane region" description="Helical" evidence="17">
    <location>
        <begin position="216"/>
        <end position="236"/>
    </location>
</feature>
<dbReference type="FunFam" id="2.70.70.10:FF:000001">
    <property type="entry name" value="PTS system glucose-specific IIA component"/>
    <property type="match status" value="1"/>
</dbReference>
<dbReference type="CDD" id="cd00212">
    <property type="entry name" value="PTS_IIB_glc"/>
    <property type="match status" value="1"/>
</dbReference>
<dbReference type="InterPro" id="IPR001127">
    <property type="entry name" value="PTS_EIIA_1_perm"/>
</dbReference>
<dbReference type="GO" id="GO:0005886">
    <property type="term" value="C:plasma membrane"/>
    <property type="evidence" value="ECO:0007669"/>
    <property type="project" value="UniProtKB-SubCell"/>
</dbReference>
<comment type="catalytic activity">
    <reaction evidence="13">
        <text>N(pros)-phospho-L-histidyl-[protein](out) + sucrose = sucrose 6(G)-phosphate(in) + L-histidyl-[protein]</text>
        <dbReference type="Rhea" id="RHEA:49236"/>
        <dbReference type="Rhea" id="RHEA-COMP:9745"/>
        <dbReference type="Rhea" id="RHEA-COMP:9746"/>
        <dbReference type="ChEBI" id="CHEBI:17992"/>
        <dbReference type="ChEBI" id="CHEBI:29979"/>
        <dbReference type="ChEBI" id="CHEBI:64837"/>
        <dbReference type="ChEBI" id="CHEBI:91002"/>
        <dbReference type="EC" id="2.7.1.211"/>
    </reaction>
</comment>
<evidence type="ECO:0000256" key="8">
    <source>
        <dbReference type="ARBA" id="ARBA00022777"/>
    </source>
</evidence>
<evidence type="ECO:0000256" key="6">
    <source>
        <dbReference type="ARBA" id="ARBA00022683"/>
    </source>
</evidence>
<evidence type="ECO:0000313" key="21">
    <source>
        <dbReference type="EMBL" id="NYS49217.1"/>
    </source>
</evidence>
<evidence type="ECO:0000256" key="7">
    <source>
        <dbReference type="ARBA" id="ARBA00022692"/>
    </source>
</evidence>
<dbReference type="Proteomes" id="UP000563349">
    <property type="component" value="Unassembled WGS sequence"/>
</dbReference>
<organism evidence="21 22">
    <name type="scientific">Streptococcus danieliae</name>
    <dbReference type="NCBI Taxonomy" id="747656"/>
    <lineage>
        <taxon>Bacteria</taxon>
        <taxon>Bacillati</taxon>
        <taxon>Bacillota</taxon>
        <taxon>Bacilli</taxon>
        <taxon>Lactobacillales</taxon>
        <taxon>Streptococcaceae</taxon>
        <taxon>Streptococcus</taxon>
    </lineage>
</organism>
<dbReference type="PANTHER" id="PTHR30175">
    <property type="entry name" value="PHOSPHOTRANSFERASE SYSTEM TRANSPORT PROTEIN"/>
    <property type="match status" value="1"/>
</dbReference>
<feature type="transmembrane region" description="Helical" evidence="17">
    <location>
        <begin position="389"/>
        <end position="422"/>
    </location>
</feature>
<evidence type="ECO:0000256" key="11">
    <source>
        <dbReference type="ARBA" id="ARBA00044053"/>
    </source>
</evidence>
<evidence type="ECO:0000256" key="13">
    <source>
        <dbReference type="ARBA" id="ARBA00048931"/>
    </source>
</evidence>
<dbReference type="GO" id="GO:0090589">
    <property type="term" value="F:protein-phosphocysteine-trehalose phosphotransferase system transporter activity"/>
    <property type="evidence" value="ECO:0007669"/>
    <property type="project" value="TreeGrafter"/>
</dbReference>
<dbReference type="InterPro" id="IPR011055">
    <property type="entry name" value="Dup_hybrid_motif"/>
</dbReference>
<comment type="subcellular location">
    <subcellularLocation>
        <location evidence="1">Cell membrane</location>
        <topology evidence="1">Multi-pass membrane protein</topology>
    </subcellularLocation>
</comment>
<dbReference type="GO" id="GO:0016301">
    <property type="term" value="F:kinase activity"/>
    <property type="evidence" value="ECO:0007669"/>
    <property type="project" value="UniProtKB-KW"/>
</dbReference>
<feature type="transmembrane region" description="Helical" evidence="17">
    <location>
        <begin position="145"/>
        <end position="166"/>
    </location>
</feature>
<dbReference type="GO" id="GO:0015771">
    <property type="term" value="P:trehalose transport"/>
    <property type="evidence" value="ECO:0007669"/>
    <property type="project" value="TreeGrafter"/>
</dbReference>
<feature type="active site" description="Phosphocysteine intermediate; for EIIB activity" evidence="16">
    <location>
        <position position="28"/>
    </location>
</feature>
<comment type="caution">
    <text evidence="21">The sequence shown here is derived from an EMBL/GenBank/DDBJ whole genome shotgun (WGS) entry which is preliminary data.</text>
</comment>
<keyword evidence="8" id="KW-0418">Kinase</keyword>
<proteinExistence type="predicted"/>
<dbReference type="PROSITE" id="PS51103">
    <property type="entry name" value="PTS_EIIC_TYPE_1"/>
    <property type="match status" value="1"/>
</dbReference>
<dbReference type="SUPFAM" id="SSF55604">
    <property type="entry name" value="Glucose permease domain IIB"/>
    <property type="match status" value="1"/>
</dbReference>
<evidence type="ECO:0000256" key="17">
    <source>
        <dbReference type="SAM" id="Phobius"/>
    </source>
</evidence>
<dbReference type="InterPro" id="IPR036878">
    <property type="entry name" value="Glu_permease_IIB"/>
</dbReference>
<dbReference type="NCBIfam" id="TIGR01995">
    <property type="entry name" value="PTS-II-ABC-beta"/>
    <property type="match status" value="1"/>
</dbReference>
<evidence type="ECO:0000256" key="4">
    <source>
        <dbReference type="ARBA" id="ARBA00022597"/>
    </source>
</evidence>
<dbReference type="Gene3D" id="3.30.1360.60">
    <property type="entry name" value="Glucose permease domain IIB"/>
    <property type="match status" value="1"/>
</dbReference>
<accession>A0A7Z0LD61</accession>
<dbReference type="PROSITE" id="PS01035">
    <property type="entry name" value="PTS_EIIB_TYPE_1_CYS"/>
    <property type="match status" value="1"/>
</dbReference>
<feature type="transmembrane region" description="Helical" evidence="17">
    <location>
        <begin position="331"/>
        <end position="351"/>
    </location>
</feature>
<feature type="transmembrane region" description="Helical" evidence="17">
    <location>
        <begin position="117"/>
        <end position="139"/>
    </location>
</feature>
<dbReference type="GO" id="GO:0009401">
    <property type="term" value="P:phosphoenolpyruvate-dependent sugar phosphotransferase system"/>
    <property type="evidence" value="ECO:0007669"/>
    <property type="project" value="UniProtKB-KW"/>
</dbReference>
<feature type="domain" description="PTS EIIB type-1" evidence="19">
    <location>
        <begin position="6"/>
        <end position="88"/>
    </location>
</feature>
<dbReference type="SUPFAM" id="SSF51261">
    <property type="entry name" value="Duplicated hybrid motif"/>
    <property type="match status" value="1"/>
</dbReference>
<dbReference type="PROSITE" id="PS51093">
    <property type="entry name" value="PTS_EIIA_TYPE_1"/>
    <property type="match status" value="1"/>
</dbReference>
<feature type="transmembrane region" description="Helical" evidence="17">
    <location>
        <begin position="178"/>
        <end position="196"/>
    </location>
</feature>
<keyword evidence="9 17" id="KW-1133">Transmembrane helix</keyword>
<dbReference type="FunFam" id="3.30.1360.60:FF:000001">
    <property type="entry name" value="PTS system glucose-specific IIBC component PtsG"/>
    <property type="match status" value="1"/>
</dbReference>
<dbReference type="EMBL" id="JACBYG010000042">
    <property type="protein sequence ID" value="NYS49217.1"/>
    <property type="molecule type" value="Genomic_DNA"/>
</dbReference>
<evidence type="ECO:0000256" key="9">
    <source>
        <dbReference type="ARBA" id="ARBA00022989"/>
    </source>
</evidence>
<feature type="transmembrane region" description="Helical" evidence="17">
    <location>
        <begin position="434"/>
        <end position="456"/>
    </location>
</feature>
<dbReference type="Pfam" id="PF00367">
    <property type="entry name" value="PTS_EIIB"/>
    <property type="match status" value="1"/>
</dbReference>
<evidence type="ECO:0000259" key="19">
    <source>
        <dbReference type="PROSITE" id="PS51098"/>
    </source>
</evidence>
<dbReference type="PROSITE" id="PS51098">
    <property type="entry name" value="PTS_EIIB_TYPE_1"/>
    <property type="match status" value="1"/>
</dbReference>
<feature type="transmembrane region" description="Helical" evidence="17">
    <location>
        <begin position="363"/>
        <end position="383"/>
    </location>
</feature>